<evidence type="ECO:0000256" key="6">
    <source>
        <dbReference type="ARBA" id="ARBA00023136"/>
    </source>
</evidence>
<feature type="domain" description="Ionotropic glutamate receptor C-terminal" evidence="12">
    <location>
        <begin position="131"/>
        <end position="354"/>
    </location>
</feature>
<feature type="disulfide bond" evidence="10">
    <location>
        <begin position="266"/>
        <end position="322"/>
    </location>
</feature>
<dbReference type="Proteomes" id="UP001381693">
    <property type="component" value="Unassembled WGS sequence"/>
</dbReference>
<dbReference type="GO" id="GO:0038023">
    <property type="term" value="F:signaling receptor activity"/>
    <property type="evidence" value="ECO:0007669"/>
    <property type="project" value="InterPro"/>
</dbReference>
<keyword evidence="14" id="KW-1185">Reference proteome</keyword>
<keyword evidence="7" id="KW-0675">Receptor</keyword>
<dbReference type="PANTHER" id="PTHR42643:SF24">
    <property type="entry name" value="IONOTROPIC RECEPTOR 60A"/>
    <property type="match status" value="1"/>
</dbReference>
<feature type="transmembrane region" description="Helical" evidence="11">
    <location>
        <begin position="343"/>
        <end position="367"/>
    </location>
</feature>
<dbReference type="InterPro" id="IPR052192">
    <property type="entry name" value="Insect_Ionotropic_Sensory_Rcpt"/>
</dbReference>
<dbReference type="InterPro" id="IPR001508">
    <property type="entry name" value="Iono_Glu_rcpt_met"/>
</dbReference>
<dbReference type="Pfam" id="PF00060">
    <property type="entry name" value="Lig_chan"/>
    <property type="match status" value="1"/>
</dbReference>
<evidence type="ECO:0000313" key="13">
    <source>
        <dbReference type="EMBL" id="KAK7028181.1"/>
    </source>
</evidence>
<comment type="similarity">
    <text evidence="2">Belongs to the glutamate-gated ion channel (TC 1.A.10.1) family.</text>
</comment>
<dbReference type="GO" id="GO:0050906">
    <property type="term" value="P:detection of stimulus involved in sensory perception"/>
    <property type="evidence" value="ECO:0007669"/>
    <property type="project" value="UniProtKB-ARBA"/>
</dbReference>
<sequence length="405" mass="45545">MDPEVPVTGWMIDFADILAEKLGVCYELVRQLHPGVRLDNGTYTLVTGLLQRSEIDLVITPWIMSPAREEIMDFSTYIYIEQQELIATRPKPEADITGFIKPFPAYAGQINAAILLRYSYMLNPPELYVRFIYSLTVPAVPWEPKRVPERILTCVWLIFTLIICTLYRSNLKAMLISPKIVLPFTNLEEFLSTGMKVHLFEGSVAWDSVMKAPPDSLLGRLLGPAIIDGDGIAAIAKMFRGELVGLSSQATHKNLMHLDFTKNGECTLFATYNDAMLQLPVGIPFPTGSKLIPKVNDVVTRLREFGILDHLYKRHVPNASECFKPVSATLSVDALRPLELKDFYGVFSIYVGGLLLGLLAFGCELLIKHQDDSRLPIANQRPQPSRTETFSDQQLKWRAQITKSE</sequence>
<evidence type="ECO:0000313" key="14">
    <source>
        <dbReference type="Proteomes" id="UP001381693"/>
    </source>
</evidence>
<dbReference type="Gene3D" id="3.40.190.10">
    <property type="entry name" value="Periplasmic binding protein-like II"/>
    <property type="match status" value="1"/>
</dbReference>
<name>A0AAN8WP31_HALRR</name>
<evidence type="ECO:0000256" key="1">
    <source>
        <dbReference type="ARBA" id="ARBA00004651"/>
    </source>
</evidence>
<keyword evidence="10" id="KW-1015">Disulfide bond</keyword>
<dbReference type="PANTHER" id="PTHR42643">
    <property type="entry name" value="IONOTROPIC RECEPTOR 20A-RELATED"/>
    <property type="match status" value="1"/>
</dbReference>
<dbReference type="GO" id="GO:0015276">
    <property type="term" value="F:ligand-gated monoatomic ion channel activity"/>
    <property type="evidence" value="ECO:0007669"/>
    <property type="project" value="InterPro"/>
</dbReference>
<organism evidence="13 14">
    <name type="scientific">Halocaridina rubra</name>
    <name type="common">Hawaiian red shrimp</name>
    <dbReference type="NCBI Taxonomy" id="373956"/>
    <lineage>
        <taxon>Eukaryota</taxon>
        <taxon>Metazoa</taxon>
        <taxon>Ecdysozoa</taxon>
        <taxon>Arthropoda</taxon>
        <taxon>Crustacea</taxon>
        <taxon>Multicrustacea</taxon>
        <taxon>Malacostraca</taxon>
        <taxon>Eumalacostraca</taxon>
        <taxon>Eucarida</taxon>
        <taxon>Decapoda</taxon>
        <taxon>Pleocyemata</taxon>
        <taxon>Caridea</taxon>
        <taxon>Atyoidea</taxon>
        <taxon>Atyidae</taxon>
        <taxon>Halocaridina</taxon>
    </lineage>
</organism>
<dbReference type="EMBL" id="JAXCGZ010022656">
    <property type="protein sequence ID" value="KAK7028181.1"/>
    <property type="molecule type" value="Genomic_DNA"/>
</dbReference>
<accession>A0AAN8WP31</accession>
<dbReference type="SUPFAM" id="SSF53850">
    <property type="entry name" value="Periplasmic binding protein-like II"/>
    <property type="match status" value="1"/>
</dbReference>
<dbReference type="PRINTS" id="PR00177">
    <property type="entry name" value="NMDARECEPTOR"/>
</dbReference>
<feature type="site" description="Interaction with the cone snail toxin Con-ikot-ikot" evidence="9">
    <location>
        <position position="211"/>
    </location>
</feature>
<evidence type="ECO:0000256" key="9">
    <source>
        <dbReference type="PIRSR" id="PIRSR601508-2"/>
    </source>
</evidence>
<evidence type="ECO:0000256" key="7">
    <source>
        <dbReference type="ARBA" id="ARBA00023170"/>
    </source>
</evidence>
<keyword evidence="3" id="KW-1003">Cell membrane</keyword>
<evidence type="ECO:0000256" key="11">
    <source>
        <dbReference type="SAM" id="Phobius"/>
    </source>
</evidence>
<dbReference type="Gene3D" id="1.10.287.70">
    <property type="match status" value="1"/>
</dbReference>
<dbReference type="InterPro" id="IPR001320">
    <property type="entry name" value="Iontro_rcpt_C"/>
</dbReference>
<gene>
    <name evidence="13" type="ORF">SK128_007353</name>
</gene>
<keyword evidence="4 11" id="KW-0812">Transmembrane</keyword>
<evidence type="ECO:0000256" key="8">
    <source>
        <dbReference type="ARBA" id="ARBA00023180"/>
    </source>
</evidence>
<comment type="caution">
    <text evidence="13">The sequence shown here is derived from an EMBL/GenBank/DDBJ whole genome shotgun (WGS) entry which is preliminary data.</text>
</comment>
<evidence type="ECO:0000256" key="10">
    <source>
        <dbReference type="PIRSR" id="PIRSR601508-3"/>
    </source>
</evidence>
<evidence type="ECO:0000256" key="2">
    <source>
        <dbReference type="ARBA" id="ARBA00008685"/>
    </source>
</evidence>
<dbReference type="AlphaFoldDB" id="A0AAN8WP31"/>
<keyword evidence="5 11" id="KW-1133">Transmembrane helix</keyword>
<evidence type="ECO:0000256" key="5">
    <source>
        <dbReference type="ARBA" id="ARBA00022989"/>
    </source>
</evidence>
<reference evidence="13 14" key="1">
    <citation type="submission" date="2023-11" db="EMBL/GenBank/DDBJ databases">
        <title>Halocaridina rubra genome assembly.</title>
        <authorList>
            <person name="Smith C."/>
        </authorList>
    </citation>
    <scope>NUCLEOTIDE SEQUENCE [LARGE SCALE GENOMIC DNA]</scope>
    <source>
        <strain evidence="13">EP-1</strain>
        <tissue evidence="13">Whole</tissue>
    </source>
</reference>
<keyword evidence="8" id="KW-0325">Glycoprotein</keyword>
<dbReference type="GO" id="GO:0005886">
    <property type="term" value="C:plasma membrane"/>
    <property type="evidence" value="ECO:0007669"/>
    <property type="project" value="UniProtKB-SubCell"/>
</dbReference>
<evidence type="ECO:0000259" key="12">
    <source>
        <dbReference type="Pfam" id="PF00060"/>
    </source>
</evidence>
<protein>
    <recommendedName>
        <fullName evidence="12">Ionotropic glutamate receptor C-terminal domain-containing protein</fullName>
    </recommendedName>
</protein>
<comment type="subcellular location">
    <subcellularLocation>
        <location evidence="1">Cell membrane</location>
        <topology evidence="1">Multi-pass membrane protein</topology>
    </subcellularLocation>
</comment>
<evidence type="ECO:0000256" key="4">
    <source>
        <dbReference type="ARBA" id="ARBA00022692"/>
    </source>
</evidence>
<proteinExistence type="inferred from homology"/>
<evidence type="ECO:0000256" key="3">
    <source>
        <dbReference type="ARBA" id="ARBA00022475"/>
    </source>
</evidence>
<keyword evidence="6 11" id="KW-0472">Membrane</keyword>